<evidence type="ECO:0000256" key="1">
    <source>
        <dbReference type="SAM" id="MobiDB-lite"/>
    </source>
</evidence>
<organism evidence="3 4">
    <name type="scientific">Sinorhizobium terangae</name>
    <dbReference type="NCBI Taxonomy" id="110322"/>
    <lineage>
        <taxon>Bacteria</taxon>
        <taxon>Pseudomonadati</taxon>
        <taxon>Pseudomonadota</taxon>
        <taxon>Alphaproteobacteria</taxon>
        <taxon>Hyphomicrobiales</taxon>
        <taxon>Rhizobiaceae</taxon>
        <taxon>Sinorhizobium/Ensifer group</taxon>
        <taxon>Sinorhizobium</taxon>
    </lineage>
</organism>
<dbReference type="AlphaFoldDB" id="A0A6N7L9R3"/>
<dbReference type="Proteomes" id="UP000439983">
    <property type="component" value="Unassembled WGS sequence"/>
</dbReference>
<protein>
    <recommendedName>
        <fullName evidence="2">Colicin E5 ribonuclease domain-containing protein</fullName>
    </recommendedName>
</protein>
<accession>A0A6N7L9R3</accession>
<evidence type="ECO:0000259" key="2">
    <source>
        <dbReference type="Pfam" id="PF12106"/>
    </source>
</evidence>
<dbReference type="InterPro" id="IPR021964">
    <property type="entry name" value="Colicin_E5_C"/>
</dbReference>
<dbReference type="SUPFAM" id="SSF102824">
    <property type="entry name" value="Colicin D/E5 nuclease domain"/>
    <property type="match status" value="1"/>
</dbReference>
<dbReference type="OrthoDB" id="2664633at2"/>
<gene>
    <name evidence="3" type="ORF">GHK62_07630</name>
</gene>
<dbReference type="Pfam" id="PF12106">
    <property type="entry name" value="Colicin_E5"/>
    <property type="match status" value="1"/>
</dbReference>
<dbReference type="GO" id="GO:0004540">
    <property type="term" value="F:RNA nuclease activity"/>
    <property type="evidence" value="ECO:0007669"/>
    <property type="project" value="InterPro"/>
</dbReference>
<dbReference type="InterPro" id="IPR038233">
    <property type="entry name" value="Colicin_D/E5_nuclease"/>
</dbReference>
<feature type="compositionally biased region" description="Basic and acidic residues" evidence="1">
    <location>
        <begin position="1"/>
        <end position="29"/>
    </location>
</feature>
<reference evidence="3 4" key="1">
    <citation type="journal article" date="2013" name="Genome Biol.">
        <title>Comparative genomics of the core and accessory genomes of 48 Sinorhizobium strains comprising five genospecies.</title>
        <authorList>
            <person name="Sugawara M."/>
            <person name="Epstein B."/>
            <person name="Badgley B.D."/>
            <person name="Unno T."/>
            <person name="Xu L."/>
            <person name="Reese J."/>
            <person name="Gyaneshwar P."/>
            <person name="Denny R."/>
            <person name="Mudge J."/>
            <person name="Bharti A.K."/>
            <person name="Farmer A.D."/>
            <person name="May G.D."/>
            <person name="Woodward J.E."/>
            <person name="Medigue C."/>
            <person name="Vallenet D."/>
            <person name="Lajus A."/>
            <person name="Rouy Z."/>
            <person name="Martinez-Vaz B."/>
            <person name="Tiffin P."/>
            <person name="Young N.D."/>
            <person name="Sadowsky M.J."/>
        </authorList>
    </citation>
    <scope>NUCLEOTIDE SEQUENCE [LARGE SCALE GENOMIC DNA]</scope>
    <source>
        <strain evidence="3 4">USDA4894</strain>
    </source>
</reference>
<name>A0A6N7L9R3_SINTE</name>
<evidence type="ECO:0000313" key="4">
    <source>
        <dbReference type="Proteomes" id="UP000439983"/>
    </source>
</evidence>
<feature type="region of interest" description="Disordered" evidence="1">
    <location>
        <begin position="1"/>
        <end position="43"/>
    </location>
</feature>
<comment type="caution">
    <text evidence="3">The sequence shown here is derived from an EMBL/GenBank/DDBJ whole genome shotgun (WGS) entry which is preliminary data.</text>
</comment>
<evidence type="ECO:0000313" key="3">
    <source>
        <dbReference type="EMBL" id="MQX14637.1"/>
    </source>
</evidence>
<dbReference type="Gene3D" id="3.30.2310.30">
    <property type="match status" value="1"/>
</dbReference>
<keyword evidence="4" id="KW-1185">Reference proteome</keyword>
<feature type="domain" description="Colicin E5 ribonuclease" evidence="2">
    <location>
        <begin position="1"/>
        <end position="75"/>
    </location>
</feature>
<sequence>MGPRGWDRAAIDDTIAHPERTVITRDTRHNPQTGNRNDDPATAYVNADGSYVVRNDRTGDVVQISDRTDPNWKSPF</sequence>
<proteinExistence type="predicted"/>
<dbReference type="EMBL" id="WITC01000033">
    <property type="protein sequence ID" value="MQX14637.1"/>
    <property type="molecule type" value="Genomic_DNA"/>
</dbReference>
<dbReference type="InterPro" id="IPR038234">
    <property type="entry name" value="Colicin_E5_C_sf"/>
</dbReference>